<keyword evidence="1" id="KW-0175">Coiled coil</keyword>
<dbReference type="Proteomes" id="UP001163104">
    <property type="component" value="Chromosome"/>
</dbReference>
<dbReference type="EMBL" id="CP107027">
    <property type="protein sequence ID" value="UYG93202.1"/>
    <property type="molecule type" value="Genomic_DNA"/>
</dbReference>
<dbReference type="AlphaFoldDB" id="A0AA46SGV7"/>
<accession>A0AA46SGV7</accession>
<organism evidence="2 3">
    <name type="scientific">Cytobacillus firmus</name>
    <name type="common">Bacillus firmus</name>
    <dbReference type="NCBI Taxonomy" id="1399"/>
    <lineage>
        <taxon>Bacteria</taxon>
        <taxon>Bacillati</taxon>
        <taxon>Bacillota</taxon>
        <taxon>Bacilli</taxon>
        <taxon>Bacillales</taxon>
        <taxon>Bacillaceae</taxon>
        <taxon>Cytobacillus</taxon>
    </lineage>
</organism>
<feature type="coiled-coil region" evidence="1">
    <location>
        <begin position="34"/>
        <end position="61"/>
    </location>
</feature>
<gene>
    <name evidence="2" type="ORF">OD459_12980</name>
</gene>
<protein>
    <submittedName>
        <fullName evidence="2">Uncharacterized protein</fullName>
    </submittedName>
</protein>
<dbReference type="RefSeq" id="WP_263599094.1">
    <property type="nucleotide sequence ID" value="NZ_CP107027.1"/>
</dbReference>
<evidence type="ECO:0000256" key="1">
    <source>
        <dbReference type="SAM" id="Coils"/>
    </source>
</evidence>
<proteinExistence type="predicted"/>
<reference evidence="2" key="1">
    <citation type="submission" date="2022-10" db="EMBL/GenBank/DDBJ databases">
        <title>Mechanism of multi-heavy metal repair in Cytobacillus Firmus M7.</title>
        <authorList>
            <person name="Li X."/>
            <person name="Yu C."/>
        </authorList>
    </citation>
    <scope>NUCLEOTIDE SEQUENCE</scope>
    <source>
        <strain evidence="2">M7</strain>
    </source>
</reference>
<name>A0AA46SGV7_CYTFI</name>
<evidence type="ECO:0000313" key="3">
    <source>
        <dbReference type="Proteomes" id="UP001163104"/>
    </source>
</evidence>
<sequence>MKNLAGEIKSDKSLWERTNIPNVGKVLLVEDSYYDGIVEDVEKLQQEIERLRKESQSQKFILNKPLDTEDLDDLEVDQEAICISGMWKGYKAFWEDKGFGRSVFRFKSPDGNVLHWLEDEGLVEDDSDWRIIVDVSPLEI</sequence>
<evidence type="ECO:0000313" key="2">
    <source>
        <dbReference type="EMBL" id="UYG93202.1"/>
    </source>
</evidence>